<proteinExistence type="predicted"/>
<evidence type="ECO:0000256" key="1">
    <source>
        <dbReference type="ARBA" id="ARBA00022837"/>
    </source>
</evidence>
<evidence type="ECO:0000313" key="6">
    <source>
        <dbReference type="Proteomes" id="UP000051952"/>
    </source>
</evidence>
<keyword evidence="1" id="KW-0106">Calcium</keyword>
<feature type="region of interest" description="Disordered" evidence="3">
    <location>
        <begin position="988"/>
        <end position="1007"/>
    </location>
</feature>
<evidence type="ECO:0000259" key="4">
    <source>
        <dbReference type="PROSITE" id="PS50222"/>
    </source>
</evidence>
<feature type="compositionally biased region" description="Polar residues" evidence="3">
    <location>
        <begin position="1347"/>
        <end position="1392"/>
    </location>
</feature>
<feature type="region of interest" description="Disordered" evidence="3">
    <location>
        <begin position="1033"/>
        <end position="1459"/>
    </location>
</feature>
<feature type="region of interest" description="Disordered" evidence="3">
    <location>
        <begin position="640"/>
        <end position="664"/>
    </location>
</feature>
<feature type="compositionally biased region" description="Polar residues" evidence="3">
    <location>
        <begin position="1290"/>
        <end position="1299"/>
    </location>
</feature>
<dbReference type="PROSITE" id="PS50222">
    <property type="entry name" value="EF_HAND_2"/>
    <property type="match status" value="2"/>
</dbReference>
<feature type="region of interest" description="Disordered" evidence="3">
    <location>
        <begin position="2102"/>
        <end position="2145"/>
    </location>
</feature>
<feature type="compositionally biased region" description="Low complexity" evidence="3">
    <location>
        <begin position="742"/>
        <end position="761"/>
    </location>
</feature>
<feature type="compositionally biased region" description="Low complexity" evidence="3">
    <location>
        <begin position="1116"/>
        <end position="1128"/>
    </location>
</feature>
<dbReference type="SUPFAM" id="SSF47473">
    <property type="entry name" value="EF-hand"/>
    <property type="match status" value="1"/>
</dbReference>
<dbReference type="Proteomes" id="UP000051952">
    <property type="component" value="Unassembled WGS sequence"/>
</dbReference>
<dbReference type="VEuPathDB" id="TriTrypDB:BSAL_46205"/>
<dbReference type="GO" id="GO:0005509">
    <property type="term" value="F:calcium ion binding"/>
    <property type="evidence" value="ECO:0007669"/>
    <property type="project" value="InterPro"/>
</dbReference>
<dbReference type="Gene3D" id="1.10.238.10">
    <property type="entry name" value="EF-hand"/>
    <property type="match status" value="2"/>
</dbReference>
<feature type="compositionally biased region" description="Basic residues" evidence="3">
    <location>
        <begin position="1055"/>
        <end position="1067"/>
    </location>
</feature>
<feature type="compositionally biased region" description="Pro residues" evidence="3">
    <location>
        <begin position="1188"/>
        <end position="1198"/>
    </location>
</feature>
<organism evidence="5 6">
    <name type="scientific">Bodo saltans</name>
    <name type="common">Flagellated protozoan</name>
    <dbReference type="NCBI Taxonomy" id="75058"/>
    <lineage>
        <taxon>Eukaryota</taxon>
        <taxon>Discoba</taxon>
        <taxon>Euglenozoa</taxon>
        <taxon>Kinetoplastea</taxon>
        <taxon>Metakinetoplastina</taxon>
        <taxon>Eubodonida</taxon>
        <taxon>Bodonidae</taxon>
        <taxon>Bodo</taxon>
    </lineage>
</organism>
<feature type="compositionally biased region" description="Low complexity" evidence="3">
    <location>
        <begin position="884"/>
        <end position="898"/>
    </location>
</feature>
<dbReference type="InterPro" id="IPR011992">
    <property type="entry name" value="EF-hand-dom_pair"/>
</dbReference>
<evidence type="ECO:0000313" key="5">
    <source>
        <dbReference type="EMBL" id="CUG94042.1"/>
    </source>
</evidence>
<feature type="region of interest" description="Disordered" evidence="3">
    <location>
        <begin position="1837"/>
        <end position="1879"/>
    </location>
</feature>
<feature type="compositionally biased region" description="Basic and acidic residues" evidence="3">
    <location>
        <begin position="640"/>
        <end position="649"/>
    </location>
</feature>
<dbReference type="Pfam" id="PF13499">
    <property type="entry name" value="EF-hand_7"/>
    <property type="match status" value="1"/>
</dbReference>
<reference evidence="6" key="1">
    <citation type="submission" date="2015-09" db="EMBL/GenBank/DDBJ databases">
        <authorList>
            <consortium name="Pathogen Informatics"/>
        </authorList>
    </citation>
    <scope>NUCLEOTIDE SEQUENCE [LARGE SCALE GENOMIC DNA]</scope>
    <source>
        <strain evidence="6">Lake Konstanz</strain>
    </source>
</reference>
<feature type="compositionally biased region" description="Basic and acidic residues" evidence="3">
    <location>
        <begin position="2102"/>
        <end position="2130"/>
    </location>
</feature>
<feature type="compositionally biased region" description="Basic residues" evidence="3">
    <location>
        <begin position="651"/>
        <end position="661"/>
    </location>
</feature>
<feature type="region of interest" description="Disordered" evidence="3">
    <location>
        <begin position="691"/>
        <end position="716"/>
    </location>
</feature>
<feature type="compositionally biased region" description="Acidic residues" evidence="3">
    <location>
        <begin position="1228"/>
        <end position="1242"/>
    </location>
</feature>
<dbReference type="SMART" id="SM00054">
    <property type="entry name" value="EFh"/>
    <property type="match status" value="4"/>
</dbReference>
<feature type="region of interest" description="Disordered" evidence="3">
    <location>
        <begin position="2053"/>
        <end position="2081"/>
    </location>
</feature>
<feature type="compositionally biased region" description="Acidic residues" evidence="3">
    <location>
        <begin position="1155"/>
        <end position="1169"/>
    </location>
</feature>
<dbReference type="InterPro" id="IPR018247">
    <property type="entry name" value="EF_Hand_1_Ca_BS"/>
</dbReference>
<feature type="region of interest" description="Disordered" evidence="3">
    <location>
        <begin position="2251"/>
        <end position="2289"/>
    </location>
</feature>
<dbReference type="Gene3D" id="1.25.40.10">
    <property type="entry name" value="Tetratricopeptide repeat domain"/>
    <property type="match status" value="1"/>
</dbReference>
<feature type="domain" description="EF-hand" evidence="4">
    <location>
        <begin position="1642"/>
        <end position="1677"/>
    </location>
</feature>
<feature type="compositionally biased region" description="Pro residues" evidence="3">
    <location>
        <begin position="819"/>
        <end position="831"/>
    </location>
</feature>
<feature type="region of interest" description="Disordered" evidence="3">
    <location>
        <begin position="1503"/>
        <end position="1542"/>
    </location>
</feature>
<keyword evidence="2" id="KW-0175">Coiled coil</keyword>
<feature type="compositionally biased region" description="Polar residues" evidence="3">
    <location>
        <begin position="1318"/>
        <end position="1334"/>
    </location>
</feature>
<feature type="compositionally biased region" description="Low complexity" evidence="3">
    <location>
        <begin position="1260"/>
        <end position="1278"/>
    </location>
</feature>
<feature type="region of interest" description="Disordered" evidence="3">
    <location>
        <begin position="1569"/>
        <end position="1605"/>
    </location>
</feature>
<evidence type="ECO:0000256" key="2">
    <source>
        <dbReference type="SAM" id="Coils"/>
    </source>
</evidence>
<feature type="region of interest" description="Disordered" evidence="3">
    <location>
        <begin position="1"/>
        <end position="35"/>
    </location>
</feature>
<feature type="coiled-coil region" evidence="2">
    <location>
        <begin position="584"/>
        <end position="618"/>
    </location>
</feature>
<feature type="compositionally biased region" description="Acidic residues" evidence="3">
    <location>
        <begin position="1303"/>
        <end position="1313"/>
    </location>
</feature>
<dbReference type="InterPro" id="IPR002048">
    <property type="entry name" value="EF_hand_dom"/>
</dbReference>
<feature type="region of interest" description="Disordered" evidence="3">
    <location>
        <begin position="806"/>
        <end position="848"/>
    </location>
</feature>
<dbReference type="OrthoDB" id="250115at2759"/>
<dbReference type="CDD" id="cd00051">
    <property type="entry name" value="EFh"/>
    <property type="match status" value="1"/>
</dbReference>
<accession>A0A0S4JUY4</accession>
<feature type="compositionally biased region" description="Low complexity" evidence="3">
    <location>
        <begin position="1837"/>
        <end position="1850"/>
    </location>
</feature>
<feature type="compositionally biased region" description="Acidic residues" evidence="3">
    <location>
        <begin position="1081"/>
        <end position="1095"/>
    </location>
</feature>
<feature type="compositionally biased region" description="Polar residues" evidence="3">
    <location>
        <begin position="2278"/>
        <end position="2289"/>
    </location>
</feature>
<dbReference type="InterPro" id="IPR011990">
    <property type="entry name" value="TPR-like_helical_dom_sf"/>
</dbReference>
<feature type="domain" description="EF-hand" evidence="4">
    <location>
        <begin position="1680"/>
        <end position="1715"/>
    </location>
</feature>
<feature type="compositionally biased region" description="Polar residues" evidence="3">
    <location>
        <begin position="1417"/>
        <end position="1428"/>
    </location>
</feature>
<dbReference type="EMBL" id="CYKH01002219">
    <property type="protein sequence ID" value="CUG94042.1"/>
    <property type="molecule type" value="Genomic_DNA"/>
</dbReference>
<name>A0A0S4JUY4_BODSA</name>
<feature type="compositionally biased region" description="Basic and acidic residues" evidence="3">
    <location>
        <begin position="1594"/>
        <end position="1605"/>
    </location>
</feature>
<evidence type="ECO:0000256" key="3">
    <source>
        <dbReference type="SAM" id="MobiDB-lite"/>
    </source>
</evidence>
<protein>
    <submittedName>
        <fullName evidence="5">Calcium-binding protein, putative</fullName>
    </submittedName>
</protein>
<sequence length="2289" mass="253659">MGNEQSGAGGAGGQGGGPQVQNRTINKGNHPPPLPLLAEAEKAQMKRQFPHAKRLYLSALESIIHYTGEDSIETARCRVKVGEMCMQEKKFEEAIVYLRLALSSMETMRKDVNPKITPTQAEIKKLMGDIAFCEYNMAQRESRGSSNYNKLSIAALQKFQAISELSEQEAANPGQEVYVTELIGQDFTDFFPGGTYIPETGGQALESAMAGVNVHSDIGKAANGMQVARDAQECVNAVRDTAQQAEDDNEEQMKIRQANMATPEVRAVAKRSGGNRADCNLIVASLHANTNNPVEARKVLQSTATMQRKRKVPVNATQRLAVGLDEQMRQLNALRLIQRGLMRIIRRIRIRKIFLLQRELIEEWETEMRGAIYEFEDDICYNWTGLEGDSRDAKLEEEALRYEMIRDEVDDLMIAEQMDHEDLEQDEQIEFDLLMSEYQEFLADLEFAQRYNPEHWQLCINQLQDDEPNDRAKIRKREQEEWDALMQMMRISAMGAKRKEDERHAAYARIKRDINEGLDAGADHIRKEEDEEWQRILKLHYEGLINNLIEEERRARPKAVDLAYQREFWRNLADEEEDERVAAKVREEKRMRALRLASEDLERQMMAAYAKLVAEEQEAWNKMLRLQKKELPLALKREAEGRKREEVQQRRGSKVLPKRRSSMSGTLTAMSELPDMTIPEVVEVVEVVPEAPLTPTEPPPMKARRRSVRAPTGGTTEETSHFLLEEDEQQQREVVDEIDATPSVAPVSPPVEVTPQETPVSLGGRRRTMVKRSGATTTAAIDIGMTEEPEVTPINEDINTELTNIQTRRRSAASVSPAMPTPEVTPVPAPPPRRRSNPQLQKRGANRVEEATAQMIDDDNAALQDIVEEETDGEITGIKRRSSRSSVSPQQSQLSPLPMDTPPPASKQTDMRKRSSKNIRQRAGGAGAQAEPEVFLPEDEGQAIADSEDEGRGLAMVSARRRASSVSPRDLTLAVGAGATAVAVAKRTASTRRQTKRVVSGTTVMNEATLPDEEVSVAIDESDGNDLPQTALRRRQSSVSPATEVLSPPPPPPPKPKRAASARRQVKRVGSGATLSNEAVLPEEEASEAIDESDSNDLPQTALRRRASSVSPGSMALAQPEAAAAPAAVKRSTSTARRQSKRVVSGTTVMNEATLPDEEVSEAIDESETTELSQAPVTRRRSFSVSPPVEPLSPPPEVAAPATKRTASNRRTVKRAGSGSTLANEAALPEEEAPQAIEENDSNDLPMTTATRRRSFSVSPPTETVAPPEAAVAPVAATKRTSSNRRTVKRTGSGTTQANEAALPDEEVSEAIDETNSHDLQTTGLRRRASSISPVSRGISPHEVTSADESSQSGAASRSKVSSRRQISSRTHNSGQQSSSNAVMIEEQQSTQVEDDESNAGIGRRQRSGVGSQRRINTTAVSSESNGIQDDEEKLVSMPKRTRNRRTSGTGSQNDVAATTVDEEEHNVVDDMEASKLVPAARRRSSLGTDLADAVQRTTFGDEVHSSEFGRGSITTDGSQSRLRSSRHRSSKNSTTSSVNADAFDEVNSAGIVEEGSDTLMVASPPRAITPQEASNPRRISAVVDGSPPQNALRRKESDAADQRDARHRMLSEAQLKEEGAALIKRLMVRVQRTKMFMMTADDVETIRTLFTNCDKDSNGVVSREEFSSYAGRVLELPNLTHREVEGMFDKMDVDHSGNLSFAEFAELYKHLAMEEVSRRDPALADAVKRGIPMKRRKSVNRASQQIFATQASKAIGEEIDDDLAASLCVDQELMRTAADWNNISSYVENRPSQIGNKRLEELKTAIQGKVTTTRRAVNRGRGHAASPFASAIGNDEAGAVVEGEEGAMVSKRRSSRRQDSHSPATSPLSPNIRHRGSTQSTAATMLEEEEATAIEEEFEGLRQQRQSNRNHRVLWDRDDRPPWSLPALDELEHNQSVRDALSNSSRDDAMKYLRELSNAKEQQNEDLFKKFPFLEALPKGVPLSELGLESNAAIAALMARRKSRNAASNAEVEKKIVVEVNSLATARNATLDSYVEKQGDFAVQLRELVASEKTQRRMSRRRSSLGKEVQSDSSSDSDTDAIMQRLHDEREADINRRRHEIMQGKEDEARRKADQEEALRRQRENDAHSLKAKNQRLRQAANNKAEAEGMIKRCIIRAGKAGASGEAELDVNDLTTIKSHFDNYDNDDAGAINRNQFLEFYMATFDGISSIAKKDIDEIFKTFASDGSELNFMEFVEVYKHVANTEIQKKEEKLGRKKSNVAGPSRVQSMAPKKPTAQRTQSNVRPRN</sequence>
<dbReference type="PROSITE" id="PS00018">
    <property type="entry name" value="EF_HAND_1"/>
    <property type="match status" value="2"/>
</dbReference>
<gene>
    <name evidence="5" type="ORF">BSAL_46205</name>
</gene>
<keyword evidence="6" id="KW-1185">Reference proteome</keyword>
<feature type="region of interest" description="Disordered" evidence="3">
    <location>
        <begin position="742"/>
        <end position="768"/>
    </location>
</feature>
<feature type="region of interest" description="Disordered" evidence="3">
    <location>
        <begin position="870"/>
        <end position="936"/>
    </location>
</feature>
<feature type="compositionally biased region" description="Gly residues" evidence="3">
    <location>
        <begin position="7"/>
        <end position="18"/>
    </location>
</feature>